<accession>A0A1V9X9I6</accession>
<keyword evidence="3" id="KW-1185">Reference proteome</keyword>
<dbReference type="EMBL" id="MNPL01018250">
    <property type="protein sequence ID" value="OQR70217.1"/>
    <property type="molecule type" value="Genomic_DNA"/>
</dbReference>
<feature type="compositionally biased region" description="Basic and acidic residues" evidence="1">
    <location>
        <begin position="21"/>
        <end position="32"/>
    </location>
</feature>
<evidence type="ECO:0000256" key="1">
    <source>
        <dbReference type="SAM" id="MobiDB-lite"/>
    </source>
</evidence>
<gene>
    <name evidence="2" type="ORF">BIW11_04204</name>
</gene>
<comment type="caution">
    <text evidence="2">The sequence shown here is derived from an EMBL/GenBank/DDBJ whole genome shotgun (WGS) entry which is preliminary data.</text>
</comment>
<dbReference type="InParanoid" id="A0A1V9X9I6"/>
<reference evidence="2 3" key="1">
    <citation type="journal article" date="2017" name="Gigascience">
        <title>Draft genome of the honey bee ectoparasitic mite, Tropilaelaps mercedesae, is shaped by the parasitic life history.</title>
        <authorList>
            <person name="Dong X."/>
            <person name="Armstrong S.D."/>
            <person name="Xia D."/>
            <person name="Makepeace B.L."/>
            <person name="Darby A.C."/>
            <person name="Kadowaki T."/>
        </authorList>
    </citation>
    <scope>NUCLEOTIDE SEQUENCE [LARGE SCALE GENOMIC DNA]</scope>
    <source>
        <strain evidence="2">Wuxi-XJTLU</strain>
    </source>
</reference>
<feature type="non-terminal residue" evidence="2">
    <location>
        <position position="103"/>
    </location>
</feature>
<protein>
    <submittedName>
        <fullName evidence="2">Uncharacterized protein</fullName>
    </submittedName>
</protein>
<dbReference type="AlphaFoldDB" id="A0A1V9X9I6"/>
<sequence>MSHRLSNSDCLGKKGSHRFVPRRDQPRLEHRQPSLYTPLDRNHSRSPGGISLRGVPQTIVTNNIKPKQNVSAANVIGKSGNPKNKNLRDAPRIATKSSAQSCP</sequence>
<organism evidence="2 3">
    <name type="scientific">Tropilaelaps mercedesae</name>
    <dbReference type="NCBI Taxonomy" id="418985"/>
    <lineage>
        <taxon>Eukaryota</taxon>
        <taxon>Metazoa</taxon>
        <taxon>Ecdysozoa</taxon>
        <taxon>Arthropoda</taxon>
        <taxon>Chelicerata</taxon>
        <taxon>Arachnida</taxon>
        <taxon>Acari</taxon>
        <taxon>Parasitiformes</taxon>
        <taxon>Mesostigmata</taxon>
        <taxon>Gamasina</taxon>
        <taxon>Dermanyssoidea</taxon>
        <taxon>Laelapidae</taxon>
        <taxon>Tropilaelaps</taxon>
    </lineage>
</organism>
<feature type="region of interest" description="Disordered" evidence="1">
    <location>
        <begin position="71"/>
        <end position="103"/>
    </location>
</feature>
<feature type="region of interest" description="Disordered" evidence="1">
    <location>
        <begin position="1"/>
        <end position="54"/>
    </location>
</feature>
<name>A0A1V9X9I6_9ACAR</name>
<evidence type="ECO:0000313" key="2">
    <source>
        <dbReference type="EMBL" id="OQR70217.1"/>
    </source>
</evidence>
<proteinExistence type="predicted"/>
<evidence type="ECO:0000313" key="3">
    <source>
        <dbReference type="Proteomes" id="UP000192247"/>
    </source>
</evidence>
<dbReference type="Proteomes" id="UP000192247">
    <property type="component" value="Unassembled WGS sequence"/>
</dbReference>